<dbReference type="GO" id="GO:0005886">
    <property type="term" value="C:plasma membrane"/>
    <property type="evidence" value="ECO:0007669"/>
    <property type="project" value="TreeGrafter"/>
</dbReference>
<dbReference type="InterPro" id="IPR001245">
    <property type="entry name" value="Ser-Thr/Tyr_kinase_cat_dom"/>
</dbReference>
<dbReference type="STRING" id="6689.A0A423U5U1"/>
<evidence type="ECO:0000313" key="9">
    <source>
        <dbReference type="Proteomes" id="UP000283509"/>
    </source>
</evidence>
<dbReference type="SUPFAM" id="SSF49265">
    <property type="entry name" value="Fibronectin type III"/>
    <property type="match status" value="1"/>
</dbReference>
<dbReference type="Pfam" id="PF01030">
    <property type="entry name" value="Recep_L_domain"/>
    <property type="match status" value="2"/>
</dbReference>
<keyword evidence="3" id="KW-0067">ATP-binding</keyword>
<comment type="subcellular location">
    <subcellularLocation>
        <location evidence="1">Membrane</location>
        <topology evidence="1">Single-pass membrane protein</topology>
    </subcellularLocation>
</comment>
<keyword evidence="5" id="KW-1133">Transmembrane helix</keyword>
<dbReference type="GO" id="GO:0005524">
    <property type="term" value="F:ATP binding"/>
    <property type="evidence" value="ECO:0007669"/>
    <property type="project" value="UniProtKB-UniRule"/>
</dbReference>
<dbReference type="InterPro" id="IPR013783">
    <property type="entry name" value="Ig-like_fold"/>
</dbReference>
<dbReference type="InterPro" id="IPR050122">
    <property type="entry name" value="RTK"/>
</dbReference>
<feature type="compositionally biased region" description="Low complexity" evidence="4">
    <location>
        <begin position="13"/>
        <end position="26"/>
    </location>
</feature>
<keyword evidence="5" id="KW-0472">Membrane</keyword>
<dbReference type="PROSITE" id="PS51379">
    <property type="entry name" value="4FE4S_FER_2"/>
    <property type="match status" value="1"/>
</dbReference>
<name>A0A423U5U1_PENVA</name>
<feature type="domain" description="Protein kinase" evidence="6">
    <location>
        <begin position="616"/>
        <end position="670"/>
    </location>
</feature>
<dbReference type="Pfam" id="PF07714">
    <property type="entry name" value="PK_Tyr_Ser-Thr"/>
    <property type="match status" value="1"/>
</dbReference>
<dbReference type="PROSITE" id="PS50011">
    <property type="entry name" value="PROTEIN_KINASE_DOM"/>
    <property type="match status" value="1"/>
</dbReference>
<dbReference type="PANTHER" id="PTHR24416">
    <property type="entry name" value="TYROSINE-PROTEIN KINASE RECEPTOR"/>
    <property type="match status" value="1"/>
</dbReference>
<keyword evidence="8" id="KW-0675">Receptor</keyword>
<dbReference type="GO" id="GO:0004714">
    <property type="term" value="F:transmembrane receptor protein tyrosine kinase activity"/>
    <property type="evidence" value="ECO:0007669"/>
    <property type="project" value="UniProtKB-ARBA"/>
</dbReference>
<dbReference type="InterPro" id="IPR036116">
    <property type="entry name" value="FN3_sf"/>
</dbReference>
<proteinExistence type="predicted"/>
<dbReference type="InterPro" id="IPR036941">
    <property type="entry name" value="Rcpt_L-dom_sf"/>
</dbReference>
<dbReference type="SUPFAM" id="SSF56112">
    <property type="entry name" value="Protein kinase-like (PK-like)"/>
    <property type="match status" value="1"/>
</dbReference>
<keyword evidence="9" id="KW-1185">Reference proteome</keyword>
<dbReference type="PROSITE" id="PS00107">
    <property type="entry name" value="PROTEIN_KINASE_ATP"/>
    <property type="match status" value="1"/>
</dbReference>
<evidence type="ECO:0000256" key="5">
    <source>
        <dbReference type="SAM" id="Phobius"/>
    </source>
</evidence>
<keyword evidence="3" id="KW-0547">Nucleotide-binding</keyword>
<protein>
    <submittedName>
        <fullName evidence="8">Insulin receptor</fullName>
    </submittedName>
</protein>
<feature type="region of interest" description="Disordered" evidence="4">
    <location>
        <begin position="1"/>
        <end position="87"/>
    </location>
</feature>
<accession>A0A423U5U1</accession>
<dbReference type="InterPro" id="IPR000719">
    <property type="entry name" value="Prot_kinase_dom"/>
</dbReference>
<dbReference type="PANTHER" id="PTHR24416:SF611">
    <property type="entry name" value="TYROSINE-PROTEIN KINASE TRANSMEMBRANE RECEPTOR ROR"/>
    <property type="match status" value="1"/>
</dbReference>
<dbReference type="SUPFAM" id="SSF52058">
    <property type="entry name" value="L domain-like"/>
    <property type="match status" value="2"/>
</dbReference>
<evidence type="ECO:0000259" key="7">
    <source>
        <dbReference type="PROSITE" id="PS51379"/>
    </source>
</evidence>
<evidence type="ECO:0000313" key="8">
    <source>
        <dbReference type="EMBL" id="ROT84059.1"/>
    </source>
</evidence>
<dbReference type="Gene3D" id="2.60.40.10">
    <property type="entry name" value="Immunoglobulins"/>
    <property type="match status" value="1"/>
</dbReference>
<comment type="caution">
    <text evidence="8">The sequence shown here is derived from an EMBL/GenBank/DDBJ whole genome shotgun (WGS) entry which is preliminary data.</text>
</comment>
<dbReference type="InterPro" id="IPR006212">
    <property type="entry name" value="Furin_repeat"/>
</dbReference>
<keyword evidence="2" id="KW-0325">Glycoprotein</keyword>
<reference evidence="8 9" key="2">
    <citation type="submission" date="2019-01" db="EMBL/GenBank/DDBJ databases">
        <title>The decoding of complex shrimp genome reveals the adaptation for benthos swimmer, frequently molting mechanism and breeding impact on genome.</title>
        <authorList>
            <person name="Sun Y."/>
            <person name="Gao Y."/>
            <person name="Yu Y."/>
        </authorList>
    </citation>
    <scope>NUCLEOTIDE SEQUENCE [LARGE SCALE GENOMIC DNA]</scope>
    <source>
        <tissue evidence="8">Muscle</tissue>
    </source>
</reference>
<feature type="compositionally biased region" description="Polar residues" evidence="4">
    <location>
        <begin position="36"/>
        <end position="46"/>
    </location>
</feature>
<evidence type="ECO:0000256" key="3">
    <source>
        <dbReference type="PROSITE-ProRule" id="PRU10141"/>
    </source>
</evidence>
<reference evidence="8 9" key="1">
    <citation type="submission" date="2018-04" db="EMBL/GenBank/DDBJ databases">
        <authorList>
            <person name="Zhang X."/>
            <person name="Yuan J."/>
            <person name="Li F."/>
            <person name="Xiang J."/>
        </authorList>
    </citation>
    <scope>NUCLEOTIDE SEQUENCE [LARGE SCALE GENOMIC DNA]</scope>
    <source>
        <tissue evidence="8">Muscle</tissue>
    </source>
</reference>
<feature type="transmembrane region" description="Helical" evidence="5">
    <location>
        <begin position="545"/>
        <end position="570"/>
    </location>
</feature>
<dbReference type="EMBL" id="QCYY01000599">
    <property type="protein sequence ID" value="ROT84059.1"/>
    <property type="molecule type" value="Genomic_DNA"/>
</dbReference>
<dbReference type="InterPro" id="IPR000494">
    <property type="entry name" value="Rcpt_L-dom"/>
</dbReference>
<evidence type="ECO:0000256" key="2">
    <source>
        <dbReference type="ARBA" id="ARBA00023180"/>
    </source>
</evidence>
<dbReference type="GO" id="GO:0007169">
    <property type="term" value="P:cell surface receptor protein tyrosine kinase signaling pathway"/>
    <property type="evidence" value="ECO:0007669"/>
    <property type="project" value="TreeGrafter"/>
</dbReference>
<keyword evidence="5" id="KW-0812">Transmembrane</keyword>
<feature type="domain" description="4Fe-4S ferredoxin-type" evidence="7">
    <location>
        <begin position="289"/>
        <end position="319"/>
    </location>
</feature>
<evidence type="ECO:0000256" key="1">
    <source>
        <dbReference type="ARBA" id="ARBA00004167"/>
    </source>
</evidence>
<evidence type="ECO:0000259" key="6">
    <source>
        <dbReference type="PROSITE" id="PS50011"/>
    </source>
</evidence>
<feature type="compositionally biased region" description="Polar residues" evidence="4">
    <location>
        <begin position="77"/>
        <end position="87"/>
    </location>
</feature>
<dbReference type="SMR" id="A0A423U5U1"/>
<dbReference type="GO" id="GO:0043235">
    <property type="term" value="C:receptor complex"/>
    <property type="evidence" value="ECO:0007669"/>
    <property type="project" value="TreeGrafter"/>
</dbReference>
<feature type="compositionally biased region" description="Polar residues" evidence="4">
    <location>
        <begin position="55"/>
        <end position="65"/>
    </location>
</feature>
<dbReference type="InterPro" id="IPR017441">
    <property type="entry name" value="Protein_kinase_ATP_BS"/>
</dbReference>
<dbReference type="Gene3D" id="3.30.200.20">
    <property type="entry name" value="Phosphorylase Kinase, domain 1"/>
    <property type="match status" value="1"/>
</dbReference>
<dbReference type="CDD" id="cd00064">
    <property type="entry name" value="FU"/>
    <property type="match status" value="1"/>
</dbReference>
<gene>
    <name evidence="8" type="ORF">C7M84_022752</name>
</gene>
<dbReference type="SMART" id="SM00261">
    <property type="entry name" value="FU"/>
    <property type="match status" value="1"/>
</dbReference>
<dbReference type="Proteomes" id="UP000283509">
    <property type="component" value="Unassembled WGS sequence"/>
</dbReference>
<dbReference type="InterPro" id="IPR011009">
    <property type="entry name" value="Kinase-like_dom_sf"/>
</dbReference>
<dbReference type="OrthoDB" id="8193245at2759"/>
<dbReference type="AlphaFoldDB" id="A0A423U5U1"/>
<dbReference type="Gene3D" id="3.80.20.20">
    <property type="entry name" value="Receptor L-domain"/>
    <property type="match status" value="2"/>
</dbReference>
<feature type="binding site" evidence="3">
    <location>
        <position position="648"/>
    </location>
    <ligand>
        <name>ATP</name>
        <dbReference type="ChEBI" id="CHEBI:30616"/>
    </ligand>
</feature>
<dbReference type="InterPro" id="IPR017896">
    <property type="entry name" value="4Fe4S_Fe-S-bd"/>
</dbReference>
<evidence type="ECO:0000256" key="4">
    <source>
        <dbReference type="SAM" id="MobiDB-lite"/>
    </source>
</evidence>
<organism evidence="8 9">
    <name type="scientific">Penaeus vannamei</name>
    <name type="common">Whiteleg shrimp</name>
    <name type="synonym">Litopenaeus vannamei</name>
    <dbReference type="NCBI Taxonomy" id="6689"/>
    <lineage>
        <taxon>Eukaryota</taxon>
        <taxon>Metazoa</taxon>
        <taxon>Ecdysozoa</taxon>
        <taxon>Arthropoda</taxon>
        <taxon>Crustacea</taxon>
        <taxon>Multicrustacea</taxon>
        <taxon>Malacostraca</taxon>
        <taxon>Eumalacostraca</taxon>
        <taxon>Eucarida</taxon>
        <taxon>Decapoda</taxon>
        <taxon>Dendrobranchiata</taxon>
        <taxon>Penaeoidea</taxon>
        <taxon>Penaeidae</taxon>
        <taxon>Penaeus</taxon>
    </lineage>
</organism>
<sequence>MSWSTLARKFGRSDSISSLSDTSCLSPHPYQIPPHNVSSPNTSETPIDTLPSPDTEPNVNPSSEPLENPIPGHLVNPSPTSLSPGNATTDPAVTDYVLIYRVSHLSTLDTILPRLAVIRGNVLFHEHALVVFGNIHLRELGLSNLTAILKGSVRIEKNWSLCPGTSDRWKGVTSDQVTNIVQDNYEMCIYDPCEGTGNCTLYTSAIYTNCLNVGGCREGEQCHPECVGGCRLPGNATACVACKHYQHGSACVRTCPAQSPRNVHDLRYKCVTASTCEAMSGIVRMMELPESDISAPVCIHCDGNCSRTCKGETITSRNTGRNLRGCRKVNGSLNISVAGGLNITQQLEENLGEIEEVSGYIRVYGSDTLFSLNFLKNLRHIRGEEKMHGLYALYVLENANLQELWDWRQRSDVLHIHSGSLFFHYNPSLCPLLIQKLVVMTSVKNQKYANISNESNGNSLPCFESELPVQAQAGEDVGTIIVRWQHEYHGIDDRFVIGYYVFYRETNENVTLFGGRDACNDNEIWRRDFWEYNRKQNRSVEGSSWFWTVLVAFLCGGMLGICIMELTVWFRRRRRSAGPDTPQYVTHNPNYGELLLGDTLQQIKEKYVISRNTLEIDLNNKLGEGCFGLVYEGALSMASGTELKVAVKALSEQSAYSEVKRFLQEAVIMQ</sequence>